<sequence length="242" mass="26835">MPMPMPTTAMSSSCPVDVVLSLRRQKTARLLRTMRPYHVLPALSHSWGSAPAYMSLLRRPDGLTVLDVSEDGGTDRLEQRVRVLSTISSVVVLAPRDVDVVATLRAGAVNVLPRDTPPRELAGRIVAERRWIDLSSRRQRLRAPSQSRPQVVPHQASQQVLLELLSLPSREWCCHDLGLLLGTAGEPVSKRALQARVMRLNGRLAPYGVSVDAVHRWGRTRYSGVREAVPYEVPPAQSPLRL</sequence>
<name>A0ABP7QYJ9_9ACTN</name>
<dbReference type="EMBL" id="BAABCQ010000080">
    <property type="protein sequence ID" value="GAA3989126.1"/>
    <property type="molecule type" value="Genomic_DNA"/>
</dbReference>
<evidence type="ECO:0000313" key="1">
    <source>
        <dbReference type="EMBL" id="GAA3989126.1"/>
    </source>
</evidence>
<reference evidence="2" key="1">
    <citation type="journal article" date="2019" name="Int. J. Syst. Evol. Microbiol.">
        <title>The Global Catalogue of Microorganisms (GCM) 10K type strain sequencing project: providing services to taxonomists for standard genome sequencing and annotation.</title>
        <authorList>
            <consortium name="The Broad Institute Genomics Platform"/>
            <consortium name="The Broad Institute Genome Sequencing Center for Infectious Disease"/>
            <person name="Wu L."/>
            <person name="Ma J."/>
        </authorList>
    </citation>
    <scope>NUCLEOTIDE SEQUENCE [LARGE SCALE GENOMIC DNA]</scope>
    <source>
        <strain evidence="2">JCM 17027</strain>
    </source>
</reference>
<proteinExistence type="predicted"/>
<comment type="caution">
    <text evidence="1">The sequence shown here is derived from an EMBL/GenBank/DDBJ whole genome shotgun (WGS) entry which is preliminary data.</text>
</comment>
<evidence type="ECO:0008006" key="3">
    <source>
        <dbReference type="Google" id="ProtNLM"/>
    </source>
</evidence>
<evidence type="ECO:0000313" key="2">
    <source>
        <dbReference type="Proteomes" id="UP001500034"/>
    </source>
</evidence>
<organism evidence="1 2">
    <name type="scientific">Streptomyces marokkonensis</name>
    <dbReference type="NCBI Taxonomy" id="324855"/>
    <lineage>
        <taxon>Bacteria</taxon>
        <taxon>Bacillati</taxon>
        <taxon>Actinomycetota</taxon>
        <taxon>Actinomycetes</taxon>
        <taxon>Kitasatosporales</taxon>
        <taxon>Streptomycetaceae</taxon>
        <taxon>Streptomyces</taxon>
    </lineage>
</organism>
<dbReference type="Proteomes" id="UP001500034">
    <property type="component" value="Unassembled WGS sequence"/>
</dbReference>
<keyword evidence="2" id="KW-1185">Reference proteome</keyword>
<gene>
    <name evidence="1" type="ORF">GCM10022384_41290</name>
</gene>
<accession>A0ABP7QYJ9</accession>
<protein>
    <recommendedName>
        <fullName evidence="3">OmpR/PhoB-type domain-containing protein</fullName>
    </recommendedName>
</protein>